<comment type="caution">
    <text evidence="1">The sequence shown here is derived from an EMBL/GenBank/DDBJ whole genome shotgun (WGS) entry which is preliminary data.</text>
</comment>
<dbReference type="EMBL" id="QRDW01000002">
    <property type="protein sequence ID" value="RED52195.1"/>
    <property type="molecule type" value="Genomic_DNA"/>
</dbReference>
<proteinExistence type="predicted"/>
<gene>
    <name evidence="1" type="ORF">DFP90_102213</name>
</gene>
<dbReference type="Pfam" id="PF20104">
    <property type="entry name" value="DUF6494"/>
    <property type="match status" value="1"/>
</dbReference>
<reference evidence="1 2" key="1">
    <citation type="submission" date="2018-07" db="EMBL/GenBank/DDBJ databases">
        <title>Genomic Encyclopedia of Type Strains, Phase III (KMG-III): the genomes of soil and plant-associated and newly described type strains.</title>
        <authorList>
            <person name="Whitman W."/>
        </authorList>
    </citation>
    <scope>NUCLEOTIDE SEQUENCE [LARGE SCALE GENOMIC DNA]</scope>
    <source>
        <strain evidence="1 2">CECT 8488</strain>
    </source>
</reference>
<accession>A0A3D9HS07</accession>
<evidence type="ECO:0000313" key="1">
    <source>
        <dbReference type="EMBL" id="RED52195.1"/>
    </source>
</evidence>
<dbReference type="Proteomes" id="UP000256845">
    <property type="component" value="Unassembled WGS sequence"/>
</dbReference>
<keyword evidence="2" id="KW-1185">Reference proteome</keyword>
<organism evidence="1 2">
    <name type="scientific">Aestuariispira insulae</name>
    <dbReference type="NCBI Taxonomy" id="1461337"/>
    <lineage>
        <taxon>Bacteria</taxon>
        <taxon>Pseudomonadati</taxon>
        <taxon>Pseudomonadota</taxon>
        <taxon>Alphaproteobacteria</taxon>
        <taxon>Rhodospirillales</taxon>
        <taxon>Kiloniellaceae</taxon>
        <taxon>Aestuariispira</taxon>
    </lineage>
</organism>
<dbReference type="RefSeq" id="WP_115935746.1">
    <property type="nucleotide sequence ID" value="NZ_QRDW01000002.1"/>
</dbReference>
<protein>
    <submittedName>
        <fullName evidence="1">Uncharacterized protein</fullName>
    </submittedName>
</protein>
<evidence type="ECO:0000313" key="2">
    <source>
        <dbReference type="Proteomes" id="UP000256845"/>
    </source>
</evidence>
<dbReference type="OrthoDB" id="7363684at2"/>
<name>A0A3D9HS07_9PROT</name>
<dbReference type="AlphaFoldDB" id="A0A3D9HS07"/>
<dbReference type="InterPro" id="IPR045471">
    <property type="entry name" value="DUF6494"/>
</dbReference>
<sequence>MNEDIFNMSTRKFLKKVGITTQRELEKAVWKAEEEGALGEGPLKVEMKLSVNGVALDLAIQGEIELS</sequence>